<dbReference type="SUPFAM" id="SSF75005">
    <property type="entry name" value="Arabinanase/levansucrase/invertase"/>
    <property type="match status" value="2"/>
</dbReference>
<accession>F4GJW3</accession>
<dbReference type="OrthoDB" id="9801455at2"/>
<dbReference type="InterPro" id="IPR023296">
    <property type="entry name" value="Glyco_hydro_beta-prop_sf"/>
</dbReference>
<dbReference type="KEGG" id="scc:Spico_0150"/>
<dbReference type="AlphaFoldDB" id="F4GJW3"/>
<dbReference type="Proteomes" id="UP000007939">
    <property type="component" value="Chromosome"/>
</dbReference>
<dbReference type="HOGENOM" id="CLU_929994_0_0_12"/>
<dbReference type="Gene3D" id="2.115.10.20">
    <property type="entry name" value="Glycosyl hydrolase domain, family 43"/>
    <property type="match status" value="2"/>
</dbReference>
<name>F4GJW3_PARC1</name>
<protein>
    <recommendedName>
        <fullName evidence="3">Glycosyl hydrolase family 43</fullName>
    </recommendedName>
</protein>
<proteinExistence type="predicted"/>
<evidence type="ECO:0008006" key="3">
    <source>
        <dbReference type="Google" id="ProtNLM"/>
    </source>
</evidence>
<evidence type="ECO:0000313" key="1">
    <source>
        <dbReference type="EMBL" id="AEC01388.1"/>
    </source>
</evidence>
<gene>
    <name evidence="1" type="ordered locus">Spico_0150</name>
</gene>
<reference evidence="1 2" key="2">
    <citation type="journal article" date="2012" name="Stand. Genomic Sci.">
        <title>Complete genome sequence of the termite hindgut bacterium Spirochaeta coccoides type strain (SPN1(T)), reclassification in the genus Sphaerochaeta as Sphaerochaeta coccoides comb. nov. and emendations of the family Spirochaetaceae and the genus Sphaerochaeta.</title>
        <authorList>
            <person name="Abt B."/>
            <person name="Han C."/>
            <person name="Scheuner C."/>
            <person name="Lu M."/>
            <person name="Lapidus A."/>
            <person name="Nolan M."/>
            <person name="Lucas S."/>
            <person name="Hammon N."/>
            <person name="Deshpande S."/>
            <person name="Cheng J.F."/>
            <person name="Tapia R."/>
            <person name="Goodwin L.A."/>
            <person name="Pitluck S."/>
            <person name="Liolios K."/>
            <person name="Pagani I."/>
            <person name="Ivanova N."/>
            <person name="Mavromatis K."/>
            <person name="Mikhailova N."/>
            <person name="Huntemann M."/>
            <person name="Pati A."/>
            <person name="Chen A."/>
            <person name="Palaniappan K."/>
            <person name="Land M."/>
            <person name="Hauser L."/>
            <person name="Brambilla E.M."/>
            <person name="Rohde M."/>
            <person name="Spring S."/>
            <person name="Gronow S."/>
            <person name="Goker M."/>
            <person name="Woyke T."/>
            <person name="Bristow J."/>
            <person name="Eisen J.A."/>
            <person name="Markowitz V."/>
            <person name="Hugenholtz P."/>
            <person name="Kyrpides N.C."/>
            <person name="Klenk H.P."/>
            <person name="Detter J.C."/>
        </authorList>
    </citation>
    <scope>NUCLEOTIDE SEQUENCE [LARGE SCALE GENOMIC DNA]</scope>
    <source>
        <strain evidence="2">ATCC BAA-1237 / DSM 17374 / SPN1</strain>
    </source>
</reference>
<organism evidence="1 2">
    <name type="scientific">Parasphaerochaeta coccoides (strain ATCC BAA-1237 / DSM 17374 / SPN1)</name>
    <name type="common">Sphaerochaeta coccoides</name>
    <dbReference type="NCBI Taxonomy" id="760011"/>
    <lineage>
        <taxon>Bacteria</taxon>
        <taxon>Pseudomonadati</taxon>
        <taxon>Spirochaetota</taxon>
        <taxon>Spirochaetia</taxon>
        <taxon>Spirochaetales</taxon>
        <taxon>Sphaerochaetaceae</taxon>
        <taxon>Parasphaerochaeta</taxon>
    </lineage>
</organism>
<keyword evidence="2" id="KW-1185">Reference proteome</keyword>
<sequence>MSRNLPSIAQMSEISWFPFSDEPVVSGSWCQPQICDPVFLFPSESPDGKWHMFAHSWIGIHHYVSDSGIAWEPLKMIEFRGHSPSIYREAGVWYLLYEKHEGFWPLSRRKRFRRDERIAASRIEIRSSTDLLTWGDPRLLLDSRSILFAGDYIPKPRISRPQLFHVDGTYRLYFGASHLDLDDTMQRVSRYFSYAEADEIGGPYTLGNGGSPLMVPQPDNPACNLATGGVRIIPLSDGFAAFQCGVWWNPVEGRSGATLTVMSSVDGIVWNPCSQKPILPPADTGWASRYIMSCDVHYKNDEKCWYCYFSANGRKPNRRFAYYESLGLLLGHTAASRRRESPGEW</sequence>
<dbReference type="EMBL" id="CP002659">
    <property type="protein sequence ID" value="AEC01388.1"/>
    <property type="molecule type" value="Genomic_DNA"/>
</dbReference>
<evidence type="ECO:0000313" key="2">
    <source>
        <dbReference type="Proteomes" id="UP000007939"/>
    </source>
</evidence>
<dbReference type="STRING" id="760011.Spico_0150"/>
<reference evidence="2" key="1">
    <citation type="submission" date="2011-04" db="EMBL/GenBank/DDBJ databases">
        <title>The complete genome of Spirochaeta coccoides DSM 17374.</title>
        <authorList>
            <person name="Lucas S."/>
            <person name="Copeland A."/>
            <person name="Lapidus A."/>
            <person name="Bruce D."/>
            <person name="Goodwin L."/>
            <person name="Pitluck S."/>
            <person name="Peters L."/>
            <person name="Kyrpides N."/>
            <person name="Mavromatis K."/>
            <person name="Pagani I."/>
            <person name="Ivanova N."/>
            <person name="Ovchinnikova G."/>
            <person name="Lu M."/>
            <person name="Detter J.C."/>
            <person name="Tapia R."/>
            <person name="Han C."/>
            <person name="Land M."/>
            <person name="Hauser L."/>
            <person name="Markowitz V."/>
            <person name="Cheng J.-F."/>
            <person name="Hugenholtz P."/>
            <person name="Woyke T."/>
            <person name="Wu D."/>
            <person name="Spring S."/>
            <person name="Schroeder M."/>
            <person name="Brambilla E."/>
            <person name="Klenk H.-P."/>
            <person name="Eisen J.A."/>
        </authorList>
    </citation>
    <scope>NUCLEOTIDE SEQUENCE [LARGE SCALE GENOMIC DNA]</scope>
    <source>
        <strain evidence="2">ATCC BAA-1237 / DSM 17374 / SPN1</strain>
    </source>
</reference>